<dbReference type="PROSITE" id="PS51257">
    <property type="entry name" value="PROKAR_LIPOPROTEIN"/>
    <property type="match status" value="1"/>
</dbReference>
<evidence type="ECO:0000313" key="3">
    <source>
        <dbReference type="Proteomes" id="UP000475249"/>
    </source>
</evidence>
<feature type="signal peptide" evidence="1">
    <location>
        <begin position="1"/>
        <end position="33"/>
    </location>
</feature>
<accession>A0A6L9E7A1</accession>
<keyword evidence="1" id="KW-0732">Signal</keyword>
<dbReference type="AlphaFoldDB" id="A0A6L9E7A1"/>
<feature type="chain" id="PRO_5027019570" description="Lipocalin-like domain-containing protein" evidence="1">
    <location>
        <begin position="34"/>
        <end position="173"/>
    </location>
</feature>
<comment type="caution">
    <text evidence="2">The sequence shown here is derived from an EMBL/GenBank/DDBJ whole genome shotgun (WGS) entry which is preliminary data.</text>
</comment>
<proteinExistence type="predicted"/>
<sequence length="173" mass="18578">MEKKNHILVLKKFRYFLCTVLCIAMGALLTSCSEDDEGPDCSLQGTNLSVSDISGNWNATTANFGLDVTGPVQEIDVVAEGGSVTLSIQSGGRFTLSISEPGEPSDNSSGSLCFDEDLLIVNFDEDGPDEYEFFAIQFNSGSNTLTIEGPTTFDFDGDGQQEPARVLLVLTRS</sequence>
<evidence type="ECO:0000256" key="1">
    <source>
        <dbReference type="SAM" id="SignalP"/>
    </source>
</evidence>
<name>A0A6L9E7A1_9FLAO</name>
<protein>
    <recommendedName>
        <fullName evidence="4">Lipocalin-like domain-containing protein</fullName>
    </recommendedName>
</protein>
<keyword evidence="3" id="KW-1185">Reference proteome</keyword>
<dbReference type="EMBL" id="WXYO01000001">
    <property type="protein sequence ID" value="NAS10606.1"/>
    <property type="molecule type" value="Genomic_DNA"/>
</dbReference>
<evidence type="ECO:0000313" key="2">
    <source>
        <dbReference type="EMBL" id="NAS10606.1"/>
    </source>
</evidence>
<dbReference type="Proteomes" id="UP000475249">
    <property type="component" value="Unassembled WGS sequence"/>
</dbReference>
<evidence type="ECO:0008006" key="4">
    <source>
        <dbReference type="Google" id="ProtNLM"/>
    </source>
</evidence>
<organism evidence="2 3">
    <name type="scientific">Poritiphilus flavus</name>
    <dbReference type="NCBI Taxonomy" id="2697053"/>
    <lineage>
        <taxon>Bacteria</taxon>
        <taxon>Pseudomonadati</taxon>
        <taxon>Bacteroidota</taxon>
        <taxon>Flavobacteriia</taxon>
        <taxon>Flavobacteriales</taxon>
        <taxon>Flavobacteriaceae</taxon>
        <taxon>Poritiphilus</taxon>
    </lineage>
</organism>
<gene>
    <name evidence="2" type="ORF">GTQ38_01240</name>
</gene>
<reference evidence="2 3" key="1">
    <citation type="submission" date="2020-01" db="EMBL/GenBank/DDBJ databases">
        <title>Bacteria diversity of Porities sp.</title>
        <authorList>
            <person name="Wang G."/>
        </authorList>
    </citation>
    <scope>NUCLEOTIDE SEQUENCE [LARGE SCALE GENOMIC DNA]</scope>
    <source>
        <strain evidence="2 3">R33</strain>
    </source>
</reference>
<dbReference type="RefSeq" id="WP_161433405.1">
    <property type="nucleotide sequence ID" value="NZ_WXYO01000001.1"/>
</dbReference>